<dbReference type="EMBL" id="UINC01059574">
    <property type="protein sequence ID" value="SVB83142.1"/>
    <property type="molecule type" value="Genomic_DNA"/>
</dbReference>
<organism evidence="1">
    <name type="scientific">marine metagenome</name>
    <dbReference type="NCBI Taxonomy" id="408172"/>
    <lineage>
        <taxon>unclassified sequences</taxon>
        <taxon>metagenomes</taxon>
        <taxon>ecological metagenomes</taxon>
    </lineage>
</organism>
<proteinExistence type="predicted"/>
<gene>
    <name evidence="1" type="ORF">METZ01_LOCUS235996</name>
</gene>
<sequence length="91" mass="10216">MVAFTRRQSAQRQHLTIHAREWSNGGSRLIVAYPNGLRKVHCFATDSALLNGTMALQAELTANGWDAVRPLKPGSNMRPEIHSLFARHQDH</sequence>
<protein>
    <submittedName>
        <fullName evidence="1">Uncharacterized protein</fullName>
    </submittedName>
</protein>
<reference evidence="1" key="1">
    <citation type="submission" date="2018-05" db="EMBL/GenBank/DDBJ databases">
        <authorList>
            <person name="Lanie J.A."/>
            <person name="Ng W.-L."/>
            <person name="Kazmierczak K.M."/>
            <person name="Andrzejewski T.M."/>
            <person name="Davidsen T.M."/>
            <person name="Wayne K.J."/>
            <person name="Tettelin H."/>
            <person name="Glass J.I."/>
            <person name="Rusch D."/>
            <person name="Podicherti R."/>
            <person name="Tsui H.-C.T."/>
            <person name="Winkler M.E."/>
        </authorList>
    </citation>
    <scope>NUCLEOTIDE SEQUENCE</scope>
</reference>
<name>A0A382H7G4_9ZZZZ</name>
<evidence type="ECO:0000313" key="1">
    <source>
        <dbReference type="EMBL" id="SVB83142.1"/>
    </source>
</evidence>
<accession>A0A382H7G4</accession>
<dbReference type="AlphaFoldDB" id="A0A382H7G4"/>